<dbReference type="PROSITE" id="PS51781">
    <property type="entry name" value="SH3B"/>
    <property type="match status" value="1"/>
</dbReference>
<sequence length="267" mass="31429">MKKIYYILLILLNLHISTVFAKDMKFLKRLSPHYSELTDQKINVSELFFKKMKIDGKPEDYFDKEIEFRKFKVTIPRKAKGEIISFSYKKKIKKYNSNKFGYNETNNCEEDAMFYQTEKIKRGLYDCGRTLSIGMYDASEVCWDFNVKKQVTENCREKTYVFQDGYLLKPKNDVSECSYRCYDMIPFLDIGEYEVFRERVFLREEPSTSSKIISTLKKGQVLKLLEDTGIIEEIEENIAPWVKVSTQSGIEGYVFGALIKVPGELRY</sequence>
<dbReference type="InterPro" id="IPR003646">
    <property type="entry name" value="SH3-like_bac-type"/>
</dbReference>
<gene>
    <name evidence="2" type="ORF">EHQ43_01390</name>
</gene>
<dbReference type="EMBL" id="RQFT01000002">
    <property type="protein sequence ID" value="TGL09139.1"/>
    <property type="molecule type" value="Genomic_DNA"/>
</dbReference>
<comment type="caution">
    <text evidence="2">The sequence shown here is derived from an EMBL/GenBank/DDBJ whole genome shotgun (WGS) entry which is preliminary data.</text>
</comment>
<evidence type="ECO:0000259" key="1">
    <source>
        <dbReference type="PROSITE" id="PS51781"/>
    </source>
</evidence>
<name>A0A7I0HWF3_9LEPT</name>
<dbReference type="Pfam" id="PF08239">
    <property type="entry name" value="SH3_3"/>
    <property type="match status" value="1"/>
</dbReference>
<dbReference type="RefSeq" id="WP_135769955.1">
    <property type="nucleotide sequence ID" value="NZ_RQFT01000002.1"/>
</dbReference>
<protein>
    <submittedName>
        <fullName evidence="2">SH3 domain-containing protein</fullName>
    </submittedName>
</protein>
<proteinExistence type="predicted"/>
<dbReference type="Proteomes" id="UP000297641">
    <property type="component" value="Unassembled WGS sequence"/>
</dbReference>
<organism evidence="2 3">
    <name type="scientific">Leptospira bouyouniensis</name>
    <dbReference type="NCBI Taxonomy" id="2484911"/>
    <lineage>
        <taxon>Bacteria</taxon>
        <taxon>Pseudomonadati</taxon>
        <taxon>Spirochaetota</taxon>
        <taxon>Spirochaetia</taxon>
        <taxon>Leptospirales</taxon>
        <taxon>Leptospiraceae</taxon>
        <taxon>Leptospira</taxon>
    </lineage>
</organism>
<dbReference type="SMART" id="SM00287">
    <property type="entry name" value="SH3b"/>
    <property type="match status" value="1"/>
</dbReference>
<dbReference type="AlphaFoldDB" id="A0A7I0HWF3"/>
<reference evidence="2 3" key="1">
    <citation type="journal article" date="2019" name="PLoS Negl. Trop. Dis.">
        <title>Revisiting the worldwide diversity of Leptospira species in the environment.</title>
        <authorList>
            <person name="Vincent A.T."/>
            <person name="Schiettekatte O."/>
            <person name="Bourhy P."/>
            <person name="Veyrier F.J."/>
            <person name="Picardeau M."/>
        </authorList>
    </citation>
    <scope>NUCLEOTIDE SEQUENCE [LARGE SCALE GENOMIC DNA]</scope>
    <source>
        <strain evidence="2 3">201800273</strain>
    </source>
</reference>
<dbReference type="Gene3D" id="2.30.30.40">
    <property type="entry name" value="SH3 Domains"/>
    <property type="match status" value="1"/>
</dbReference>
<accession>A0A7I0HWF3</accession>
<feature type="domain" description="SH3b" evidence="1">
    <location>
        <begin position="190"/>
        <end position="262"/>
    </location>
</feature>
<evidence type="ECO:0000313" key="2">
    <source>
        <dbReference type="EMBL" id="TGL09139.1"/>
    </source>
</evidence>
<evidence type="ECO:0000313" key="3">
    <source>
        <dbReference type="Proteomes" id="UP000297641"/>
    </source>
</evidence>